<evidence type="ECO:0000256" key="3">
    <source>
        <dbReference type="ARBA" id="ARBA00022692"/>
    </source>
</evidence>
<feature type="transmembrane region" description="Helical" evidence="7">
    <location>
        <begin position="70"/>
        <end position="92"/>
    </location>
</feature>
<keyword evidence="3 6" id="KW-0812">Transmembrane</keyword>
<accession>A0A811MHX1</accession>
<reference evidence="8" key="1">
    <citation type="submission" date="2020-10" db="EMBL/GenBank/DDBJ databases">
        <authorList>
            <person name="Han B."/>
            <person name="Lu T."/>
            <person name="Zhao Q."/>
            <person name="Huang X."/>
            <person name="Zhao Y."/>
        </authorList>
    </citation>
    <scope>NUCLEOTIDE SEQUENCE</scope>
</reference>
<comment type="similarity">
    <text evidence="2 6">Belongs to the major facilitator superfamily. Proton-dependent oligopeptide transporter (POT/PTR) (TC 2.A.17) family.</text>
</comment>
<dbReference type="GO" id="GO:0022857">
    <property type="term" value="F:transmembrane transporter activity"/>
    <property type="evidence" value="ECO:0007669"/>
    <property type="project" value="InterPro"/>
</dbReference>
<keyword evidence="6" id="KW-0813">Transport</keyword>
<dbReference type="SUPFAM" id="SSF103473">
    <property type="entry name" value="MFS general substrate transporter"/>
    <property type="match status" value="1"/>
</dbReference>
<evidence type="ECO:0000256" key="6">
    <source>
        <dbReference type="RuleBase" id="RU003755"/>
    </source>
</evidence>
<dbReference type="Proteomes" id="UP000604825">
    <property type="component" value="Unassembled WGS sequence"/>
</dbReference>
<comment type="subcellular location">
    <subcellularLocation>
        <location evidence="1 6">Membrane</location>
        <topology evidence="1 6">Multi-pass membrane protein</topology>
    </subcellularLocation>
</comment>
<name>A0A811MHX1_9POAL</name>
<dbReference type="InterPro" id="IPR036259">
    <property type="entry name" value="MFS_trans_sf"/>
</dbReference>
<dbReference type="GO" id="GO:0006857">
    <property type="term" value="P:oligopeptide transport"/>
    <property type="evidence" value="ECO:0007669"/>
    <property type="project" value="InterPro"/>
</dbReference>
<evidence type="ECO:0000256" key="4">
    <source>
        <dbReference type="ARBA" id="ARBA00022989"/>
    </source>
</evidence>
<keyword evidence="9" id="KW-1185">Reference proteome</keyword>
<dbReference type="GO" id="GO:0016020">
    <property type="term" value="C:membrane"/>
    <property type="evidence" value="ECO:0007669"/>
    <property type="project" value="UniProtKB-SubCell"/>
</dbReference>
<organism evidence="8 9">
    <name type="scientific">Miscanthus lutarioriparius</name>
    <dbReference type="NCBI Taxonomy" id="422564"/>
    <lineage>
        <taxon>Eukaryota</taxon>
        <taxon>Viridiplantae</taxon>
        <taxon>Streptophyta</taxon>
        <taxon>Embryophyta</taxon>
        <taxon>Tracheophyta</taxon>
        <taxon>Spermatophyta</taxon>
        <taxon>Magnoliopsida</taxon>
        <taxon>Liliopsida</taxon>
        <taxon>Poales</taxon>
        <taxon>Poaceae</taxon>
        <taxon>PACMAD clade</taxon>
        <taxon>Panicoideae</taxon>
        <taxon>Andropogonodae</taxon>
        <taxon>Andropogoneae</taxon>
        <taxon>Saccharinae</taxon>
        <taxon>Miscanthus</taxon>
    </lineage>
</organism>
<evidence type="ECO:0000256" key="5">
    <source>
        <dbReference type="ARBA" id="ARBA00023136"/>
    </source>
</evidence>
<dbReference type="InterPro" id="IPR000109">
    <property type="entry name" value="POT_fam"/>
</dbReference>
<protein>
    <submittedName>
        <fullName evidence="8">Uncharacterized protein</fullName>
    </submittedName>
</protein>
<keyword evidence="4 7" id="KW-1133">Transmembrane helix</keyword>
<dbReference type="OrthoDB" id="1898501at2759"/>
<comment type="caution">
    <text evidence="8">The sequence shown here is derived from an EMBL/GenBank/DDBJ whole genome shotgun (WGS) entry which is preliminary data.</text>
</comment>
<feature type="transmembrane region" description="Helical" evidence="7">
    <location>
        <begin position="149"/>
        <end position="167"/>
    </location>
</feature>
<dbReference type="InterPro" id="IPR018456">
    <property type="entry name" value="PTR2_symporter_CS"/>
</dbReference>
<evidence type="ECO:0000256" key="1">
    <source>
        <dbReference type="ARBA" id="ARBA00004141"/>
    </source>
</evidence>
<dbReference type="PROSITE" id="PS01023">
    <property type="entry name" value="PTR2_2"/>
    <property type="match status" value="1"/>
</dbReference>
<dbReference type="PANTHER" id="PTHR11654">
    <property type="entry name" value="OLIGOPEPTIDE TRANSPORTER-RELATED"/>
    <property type="match status" value="1"/>
</dbReference>
<evidence type="ECO:0000313" key="8">
    <source>
        <dbReference type="EMBL" id="CAD6204695.1"/>
    </source>
</evidence>
<dbReference type="Pfam" id="PF00854">
    <property type="entry name" value="PTR2"/>
    <property type="match status" value="1"/>
</dbReference>
<evidence type="ECO:0000256" key="2">
    <source>
        <dbReference type="ARBA" id="ARBA00005982"/>
    </source>
</evidence>
<proteinExistence type="inferred from homology"/>
<feature type="transmembrane region" description="Helical" evidence="7">
    <location>
        <begin position="40"/>
        <end position="58"/>
    </location>
</feature>
<sequence>MCLPGTEFVECLAFFGVAKNMVTYLTGELHESNVDAATNVSTWIGSCFFTPIIGAFLADTYRGRYRTLVIFLWIYTVGMLTLTVSASLPLMMESSPHNTGIGTRRAVVYLGLYLVALGEGGIKPCTSDLGADRFDGADPVERVTKSSFFNWYYFAINIGSLLSGTLLL</sequence>
<dbReference type="Gene3D" id="1.20.1250.20">
    <property type="entry name" value="MFS general substrate transporter like domains"/>
    <property type="match status" value="1"/>
</dbReference>
<dbReference type="AlphaFoldDB" id="A0A811MHX1"/>
<dbReference type="EMBL" id="CAJGYO010000001">
    <property type="protein sequence ID" value="CAD6204695.1"/>
    <property type="molecule type" value="Genomic_DNA"/>
</dbReference>
<gene>
    <name evidence="8" type="ORF">NCGR_LOCUS2688</name>
</gene>
<keyword evidence="5 7" id="KW-0472">Membrane</keyword>
<evidence type="ECO:0000256" key="7">
    <source>
        <dbReference type="SAM" id="Phobius"/>
    </source>
</evidence>
<evidence type="ECO:0000313" key="9">
    <source>
        <dbReference type="Proteomes" id="UP000604825"/>
    </source>
</evidence>